<sequence>MLLRLGQVATLVVSSADMVREIIKNHDIAFSNRPKATVIGFLFNWSNDMAFTSYGMYWRQTRKICVVELLSLKRVQEFHYVREEEVATFVNRIHKASIKTGLDCVNLSELMIATFNNAVSRCAVFKCYVEEDGVGKLVLYWEVLVEMGRRIVAWEGRGLSFSCLEWIDVLRGFLWRLKVSSGKLNVVSDQVVGEHKAVLGLGADMLLAGTDTSSIGLGWLMAELIRHPKVTKKAQEQLRALNFLEANHIPANAKVFINAWVIQRDTSLWDMPEEFMIERFENSSVDFKGQYFQFIPFGSGRRVCLGMTFGVASIEYMTANLLYWFDFKLPEDGCLGKELE</sequence>
<keyword evidence="3 4" id="KW-0408">Iron</keyword>
<evidence type="ECO:0000313" key="7">
    <source>
        <dbReference type="Proteomes" id="UP000796880"/>
    </source>
</evidence>
<dbReference type="GO" id="GO:0005506">
    <property type="term" value="F:iron ion binding"/>
    <property type="evidence" value="ECO:0007669"/>
    <property type="project" value="InterPro"/>
</dbReference>
<dbReference type="Pfam" id="PF00067">
    <property type="entry name" value="p450"/>
    <property type="match status" value="3"/>
</dbReference>
<comment type="caution">
    <text evidence="6">The sequence shown here is derived from an EMBL/GenBank/DDBJ whole genome shotgun (WGS) entry which is preliminary data.</text>
</comment>
<evidence type="ECO:0000256" key="4">
    <source>
        <dbReference type="PIRSR" id="PIRSR602401-1"/>
    </source>
</evidence>
<dbReference type="SUPFAM" id="SSF48264">
    <property type="entry name" value="Cytochrome P450"/>
    <property type="match status" value="1"/>
</dbReference>
<dbReference type="PANTHER" id="PTHR47955">
    <property type="entry name" value="CYTOCHROME P450 FAMILY 71 PROTEIN"/>
    <property type="match status" value="1"/>
</dbReference>
<dbReference type="GO" id="GO:0020037">
    <property type="term" value="F:heme binding"/>
    <property type="evidence" value="ECO:0007669"/>
    <property type="project" value="InterPro"/>
</dbReference>
<protein>
    <recommendedName>
        <fullName evidence="8">Cytochrome P450</fullName>
    </recommendedName>
</protein>
<keyword evidence="4 5" id="KW-0349">Heme</keyword>
<dbReference type="InterPro" id="IPR002401">
    <property type="entry name" value="Cyt_P450_E_grp-I"/>
</dbReference>
<evidence type="ECO:0000256" key="1">
    <source>
        <dbReference type="ARBA" id="ARBA00010617"/>
    </source>
</evidence>
<evidence type="ECO:0000313" key="6">
    <source>
        <dbReference type="EMBL" id="KAF3438699.1"/>
    </source>
</evidence>
<dbReference type="InterPro" id="IPR001128">
    <property type="entry name" value="Cyt_P450"/>
</dbReference>
<dbReference type="AlphaFoldDB" id="A0A8K0GUE1"/>
<comment type="cofactor">
    <cofactor evidence="4">
        <name>heme</name>
        <dbReference type="ChEBI" id="CHEBI:30413"/>
    </cofactor>
</comment>
<reference evidence="6" key="1">
    <citation type="submission" date="2020-03" db="EMBL/GenBank/DDBJ databases">
        <title>A high-quality chromosome-level genome assembly of a woody plant with both climbing and erect habits, Rhamnella rubrinervis.</title>
        <authorList>
            <person name="Lu Z."/>
            <person name="Yang Y."/>
            <person name="Zhu X."/>
            <person name="Sun Y."/>
        </authorList>
    </citation>
    <scope>NUCLEOTIDE SEQUENCE</scope>
    <source>
        <strain evidence="6">BYM</strain>
        <tissue evidence="6">Leaf</tissue>
    </source>
</reference>
<dbReference type="GO" id="GO:0016705">
    <property type="term" value="F:oxidoreductase activity, acting on paired donors, with incorporation or reduction of molecular oxygen"/>
    <property type="evidence" value="ECO:0007669"/>
    <property type="project" value="InterPro"/>
</dbReference>
<keyword evidence="2 4" id="KW-0479">Metal-binding</keyword>
<comment type="similarity">
    <text evidence="1 5">Belongs to the cytochrome P450 family.</text>
</comment>
<gene>
    <name evidence="6" type="ORF">FNV43_RR21463</name>
</gene>
<dbReference type="InterPro" id="IPR036396">
    <property type="entry name" value="Cyt_P450_sf"/>
</dbReference>
<dbReference type="PRINTS" id="PR00385">
    <property type="entry name" value="P450"/>
</dbReference>
<evidence type="ECO:0000256" key="5">
    <source>
        <dbReference type="RuleBase" id="RU000461"/>
    </source>
</evidence>
<keyword evidence="7" id="KW-1185">Reference proteome</keyword>
<evidence type="ECO:0008006" key="8">
    <source>
        <dbReference type="Google" id="ProtNLM"/>
    </source>
</evidence>
<dbReference type="PROSITE" id="PS00086">
    <property type="entry name" value="CYTOCHROME_P450"/>
    <property type="match status" value="1"/>
</dbReference>
<dbReference type="Proteomes" id="UP000796880">
    <property type="component" value="Unassembled WGS sequence"/>
</dbReference>
<dbReference type="GO" id="GO:0004497">
    <property type="term" value="F:monooxygenase activity"/>
    <property type="evidence" value="ECO:0007669"/>
    <property type="project" value="UniProtKB-KW"/>
</dbReference>
<evidence type="ECO:0000256" key="3">
    <source>
        <dbReference type="ARBA" id="ARBA00023004"/>
    </source>
</evidence>
<keyword evidence="5" id="KW-0560">Oxidoreductase</keyword>
<evidence type="ECO:0000256" key="2">
    <source>
        <dbReference type="ARBA" id="ARBA00022723"/>
    </source>
</evidence>
<dbReference type="InterPro" id="IPR017972">
    <property type="entry name" value="Cyt_P450_CS"/>
</dbReference>
<accession>A0A8K0GUE1</accession>
<organism evidence="6 7">
    <name type="scientific">Rhamnella rubrinervis</name>
    <dbReference type="NCBI Taxonomy" id="2594499"/>
    <lineage>
        <taxon>Eukaryota</taxon>
        <taxon>Viridiplantae</taxon>
        <taxon>Streptophyta</taxon>
        <taxon>Embryophyta</taxon>
        <taxon>Tracheophyta</taxon>
        <taxon>Spermatophyta</taxon>
        <taxon>Magnoliopsida</taxon>
        <taxon>eudicotyledons</taxon>
        <taxon>Gunneridae</taxon>
        <taxon>Pentapetalae</taxon>
        <taxon>rosids</taxon>
        <taxon>fabids</taxon>
        <taxon>Rosales</taxon>
        <taxon>Rhamnaceae</taxon>
        <taxon>rhamnoid group</taxon>
        <taxon>Rhamneae</taxon>
        <taxon>Rhamnella</taxon>
    </lineage>
</organism>
<proteinExistence type="inferred from homology"/>
<dbReference type="PRINTS" id="PR00463">
    <property type="entry name" value="EP450I"/>
</dbReference>
<dbReference type="Gene3D" id="1.10.630.10">
    <property type="entry name" value="Cytochrome P450"/>
    <property type="match status" value="3"/>
</dbReference>
<dbReference type="PANTHER" id="PTHR47955:SF15">
    <property type="entry name" value="CYTOCHROME P450 71A2-LIKE"/>
    <property type="match status" value="1"/>
</dbReference>
<feature type="binding site" description="axial binding residue" evidence="4">
    <location>
        <position position="304"/>
    </location>
    <ligand>
        <name>heme</name>
        <dbReference type="ChEBI" id="CHEBI:30413"/>
    </ligand>
    <ligandPart>
        <name>Fe</name>
        <dbReference type="ChEBI" id="CHEBI:18248"/>
    </ligandPart>
</feature>
<dbReference type="OrthoDB" id="1698813at2759"/>
<keyword evidence="5" id="KW-0503">Monooxygenase</keyword>
<dbReference type="EMBL" id="VOIH02000009">
    <property type="protein sequence ID" value="KAF3438699.1"/>
    <property type="molecule type" value="Genomic_DNA"/>
</dbReference>
<name>A0A8K0GUE1_9ROSA</name>